<evidence type="ECO:0000313" key="1">
    <source>
        <dbReference type="EMBL" id="KAG2274546.1"/>
    </source>
</evidence>
<proteinExistence type="predicted"/>
<comment type="caution">
    <text evidence="1">The sequence shown here is derived from an EMBL/GenBank/DDBJ whole genome shotgun (WGS) entry which is preliminary data.</text>
</comment>
<sequence length="106" mass="12233">MTAIKVQKTLFYSFKRHINAFAAVLYDYEAEEITKHPFTSLLCGTKQDSERIQSVRILTQDLDTGDYLDFLCAIAYNNTLVRLFAEDPQYMCCQGDANSITFSERR</sequence>
<keyword evidence="2" id="KW-1185">Reference proteome</keyword>
<reference evidence="1 2" key="1">
    <citation type="submission" date="2020-02" db="EMBL/GenBank/DDBJ databases">
        <authorList>
            <person name="Ma Q."/>
            <person name="Huang Y."/>
            <person name="Song X."/>
            <person name="Pei D."/>
        </authorList>
    </citation>
    <scope>NUCLEOTIDE SEQUENCE [LARGE SCALE GENOMIC DNA]</scope>
    <source>
        <strain evidence="1">Sxm20200214</strain>
        <tissue evidence="1">Leaf</tissue>
    </source>
</reference>
<accession>A0A8X7UEG6</accession>
<name>A0A8X7UEG6_BRACI</name>
<dbReference type="EMBL" id="JAAMPC010000012">
    <property type="protein sequence ID" value="KAG2274546.1"/>
    <property type="molecule type" value="Genomic_DNA"/>
</dbReference>
<gene>
    <name evidence="1" type="ORF">Bca52824_057101</name>
</gene>
<protein>
    <submittedName>
        <fullName evidence="1">Uncharacterized protein</fullName>
    </submittedName>
</protein>
<evidence type="ECO:0000313" key="2">
    <source>
        <dbReference type="Proteomes" id="UP000886595"/>
    </source>
</evidence>
<dbReference type="OrthoDB" id="2014869at2759"/>
<dbReference type="AlphaFoldDB" id="A0A8X7UEG6"/>
<organism evidence="1 2">
    <name type="scientific">Brassica carinata</name>
    <name type="common">Ethiopian mustard</name>
    <name type="synonym">Abyssinian cabbage</name>
    <dbReference type="NCBI Taxonomy" id="52824"/>
    <lineage>
        <taxon>Eukaryota</taxon>
        <taxon>Viridiplantae</taxon>
        <taxon>Streptophyta</taxon>
        <taxon>Embryophyta</taxon>
        <taxon>Tracheophyta</taxon>
        <taxon>Spermatophyta</taxon>
        <taxon>Magnoliopsida</taxon>
        <taxon>eudicotyledons</taxon>
        <taxon>Gunneridae</taxon>
        <taxon>Pentapetalae</taxon>
        <taxon>rosids</taxon>
        <taxon>malvids</taxon>
        <taxon>Brassicales</taxon>
        <taxon>Brassicaceae</taxon>
        <taxon>Brassiceae</taxon>
        <taxon>Brassica</taxon>
    </lineage>
</organism>
<dbReference type="Proteomes" id="UP000886595">
    <property type="component" value="Unassembled WGS sequence"/>
</dbReference>